<evidence type="ECO:0000256" key="1">
    <source>
        <dbReference type="SAM" id="MobiDB-lite"/>
    </source>
</evidence>
<sequence length="161" mass="17073">MLLTVHCWAPPSRSAGSGRSFETSSKQQSSGSAVEYNIQEEDSTNEVHVAVPRLRSSEQTPQEMEGVALQSLSQCPSDPAAVKNVPSAMSSRRNSNSQGQSLTPSVIVNVPTTRATGSETPEGCPPTSQPQQQQQQVGTQPPVSTASSTTDSRPHIRISSL</sequence>
<gene>
    <name evidence="2" type="ORF">RUM43_013702</name>
</gene>
<protein>
    <submittedName>
        <fullName evidence="2">Uncharacterized protein</fullName>
    </submittedName>
</protein>
<dbReference type="Proteomes" id="UP001372834">
    <property type="component" value="Unassembled WGS sequence"/>
</dbReference>
<dbReference type="EMBL" id="JAWJWE010000042">
    <property type="protein sequence ID" value="KAK6618509.1"/>
    <property type="molecule type" value="Genomic_DNA"/>
</dbReference>
<feature type="compositionally biased region" description="Polar residues" evidence="1">
    <location>
        <begin position="102"/>
        <end position="119"/>
    </location>
</feature>
<evidence type="ECO:0000313" key="3">
    <source>
        <dbReference type="Proteomes" id="UP001372834"/>
    </source>
</evidence>
<dbReference type="AlphaFoldDB" id="A0AAN8NR69"/>
<comment type="caution">
    <text evidence="2">The sequence shown here is derived from an EMBL/GenBank/DDBJ whole genome shotgun (WGS) entry which is preliminary data.</text>
</comment>
<evidence type="ECO:0000313" key="2">
    <source>
        <dbReference type="EMBL" id="KAK6618509.1"/>
    </source>
</evidence>
<organism evidence="2 3">
    <name type="scientific">Polyplax serrata</name>
    <name type="common">Common mouse louse</name>
    <dbReference type="NCBI Taxonomy" id="468196"/>
    <lineage>
        <taxon>Eukaryota</taxon>
        <taxon>Metazoa</taxon>
        <taxon>Ecdysozoa</taxon>
        <taxon>Arthropoda</taxon>
        <taxon>Hexapoda</taxon>
        <taxon>Insecta</taxon>
        <taxon>Pterygota</taxon>
        <taxon>Neoptera</taxon>
        <taxon>Paraneoptera</taxon>
        <taxon>Psocodea</taxon>
        <taxon>Troctomorpha</taxon>
        <taxon>Phthiraptera</taxon>
        <taxon>Anoplura</taxon>
        <taxon>Polyplacidae</taxon>
        <taxon>Polyplax</taxon>
    </lineage>
</organism>
<name>A0AAN8NR69_POLSC</name>
<feature type="compositionally biased region" description="Polar residues" evidence="1">
    <location>
        <begin position="14"/>
        <end position="32"/>
    </location>
</feature>
<feature type="compositionally biased region" description="Low complexity" evidence="1">
    <location>
        <begin position="129"/>
        <end position="144"/>
    </location>
</feature>
<reference evidence="2 3" key="1">
    <citation type="submission" date="2023-10" db="EMBL/GenBank/DDBJ databases">
        <title>Genomes of two closely related lineages of the louse Polyplax serrata with different host specificities.</title>
        <authorList>
            <person name="Martinu J."/>
            <person name="Tarabai H."/>
            <person name="Stefka J."/>
            <person name="Hypsa V."/>
        </authorList>
    </citation>
    <scope>NUCLEOTIDE SEQUENCE [LARGE SCALE GENOMIC DNA]</scope>
    <source>
        <strain evidence="2">HR10_N</strain>
    </source>
</reference>
<accession>A0AAN8NR69</accession>
<feature type="compositionally biased region" description="Low complexity" evidence="1">
    <location>
        <begin position="90"/>
        <end position="101"/>
    </location>
</feature>
<proteinExistence type="predicted"/>
<feature type="region of interest" description="Disordered" evidence="1">
    <location>
        <begin position="1"/>
        <end position="161"/>
    </location>
</feature>